<dbReference type="InterPro" id="IPR027417">
    <property type="entry name" value="P-loop_NTPase"/>
</dbReference>
<dbReference type="Pfam" id="PF02492">
    <property type="entry name" value="cobW"/>
    <property type="match status" value="1"/>
</dbReference>
<dbReference type="InterPro" id="IPR003495">
    <property type="entry name" value="CobW/HypB/UreG_nucleotide-bd"/>
</dbReference>
<keyword evidence="3" id="KW-1185">Reference proteome</keyword>
<sequence>MEISFIKSDAGRSDKIMKVLILGGFLGSGKTTLLLQMARYLVDSSGSGSAYKVVILENEVGREGIDDKLLRGNGFNVENLFNGCACCTLAGELVSAAYEIEKEYAPDWLIVETTGLAYPGLIQDNLAAGIGMESRVCTVVDVSRWKRLLHAMRELLLGQTERADVVLMNKADLVAEDILREVEKDIEEMNPAAARIATTAVGHVDEHVWDVVLGVIDHG</sequence>
<dbReference type="InterPro" id="IPR051316">
    <property type="entry name" value="Zinc-reg_GTPase_activator"/>
</dbReference>
<dbReference type="PANTHER" id="PTHR13748:SF62">
    <property type="entry name" value="COBW DOMAIN-CONTAINING PROTEIN"/>
    <property type="match status" value="1"/>
</dbReference>
<organism evidence="2 3">
    <name type="scientific">Blautia hominis</name>
    <dbReference type="NCBI Taxonomy" id="2025493"/>
    <lineage>
        <taxon>Bacteria</taxon>
        <taxon>Bacillati</taxon>
        <taxon>Bacillota</taxon>
        <taxon>Clostridia</taxon>
        <taxon>Lachnospirales</taxon>
        <taxon>Lachnospiraceae</taxon>
        <taxon>Blautia</taxon>
    </lineage>
</organism>
<evidence type="ECO:0000259" key="1">
    <source>
        <dbReference type="Pfam" id="PF02492"/>
    </source>
</evidence>
<gene>
    <name evidence="2" type="ORF">K040078D81_55310</name>
</gene>
<evidence type="ECO:0000313" key="2">
    <source>
        <dbReference type="EMBL" id="GAA6411414.1"/>
    </source>
</evidence>
<dbReference type="SUPFAM" id="SSF52540">
    <property type="entry name" value="P-loop containing nucleoside triphosphate hydrolases"/>
    <property type="match status" value="1"/>
</dbReference>
<accession>A0ABQ0BIY7</accession>
<dbReference type="RefSeq" id="WP_390410089.1">
    <property type="nucleotide sequence ID" value="NZ_BAABYW010000002.1"/>
</dbReference>
<name>A0ABQ0BIY7_9FIRM</name>
<reference evidence="2 3" key="1">
    <citation type="submission" date="2024-04" db="EMBL/GenBank/DDBJ databases">
        <title>Defined microbial consortia suppress multidrug-resistant proinflammatory Enterobacteriaceae via ecological control.</title>
        <authorList>
            <person name="Furuichi M."/>
            <person name="Kawaguchi T."/>
            <person name="Pust M."/>
            <person name="Yasuma K."/>
            <person name="Plichta D."/>
            <person name="Hasegawa N."/>
            <person name="Ohya T."/>
            <person name="Bhattarai S."/>
            <person name="Sasajima S."/>
            <person name="Aoto Y."/>
            <person name="Tuganbaev T."/>
            <person name="Yaginuma M."/>
            <person name="Ueda M."/>
            <person name="Okahashi N."/>
            <person name="Amafuji K."/>
            <person name="Kiridooshi Y."/>
            <person name="Sugita K."/>
            <person name="Strazar M."/>
            <person name="Skelly A."/>
            <person name="Suda W."/>
            <person name="Hattori M."/>
            <person name="Nakamoto N."/>
            <person name="Caballero S."/>
            <person name="Norman J."/>
            <person name="Olle B."/>
            <person name="Tanoue T."/>
            <person name="Arita M."/>
            <person name="Bucci V."/>
            <person name="Atarashi K."/>
            <person name="Xavier R."/>
            <person name="Honda K."/>
        </authorList>
    </citation>
    <scope>NUCLEOTIDE SEQUENCE [LARGE SCALE GENOMIC DNA]</scope>
    <source>
        <strain evidence="3">k04-0078-D8-1</strain>
    </source>
</reference>
<dbReference type="Proteomes" id="UP001600943">
    <property type="component" value="Unassembled WGS sequence"/>
</dbReference>
<evidence type="ECO:0000313" key="3">
    <source>
        <dbReference type="Proteomes" id="UP001600943"/>
    </source>
</evidence>
<proteinExistence type="predicted"/>
<protein>
    <recommendedName>
        <fullName evidence="1">CobW/HypB/UreG nucleotide-binding domain-containing protein</fullName>
    </recommendedName>
</protein>
<comment type="caution">
    <text evidence="2">The sequence shown here is derived from an EMBL/GenBank/DDBJ whole genome shotgun (WGS) entry which is preliminary data.</text>
</comment>
<dbReference type="EMBL" id="BAABYW010000002">
    <property type="protein sequence ID" value="GAA6411414.1"/>
    <property type="molecule type" value="Genomic_DNA"/>
</dbReference>
<dbReference type="PANTHER" id="PTHR13748">
    <property type="entry name" value="COBW-RELATED"/>
    <property type="match status" value="1"/>
</dbReference>
<feature type="domain" description="CobW/HypB/UreG nucleotide-binding" evidence="1">
    <location>
        <begin position="19"/>
        <end position="194"/>
    </location>
</feature>
<dbReference type="Gene3D" id="3.40.50.300">
    <property type="entry name" value="P-loop containing nucleotide triphosphate hydrolases"/>
    <property type="match status" value="1"/>
</dbReference>